<evidence type="ECO:0000313" key="4">
    <source>
        <dbReference type="Proteomes" id="UP000694867"/>
    </source>
</evidence>
<dbReference type="AlphaFoldDB" id="A0AAJ6QRD0"/>
<dbReference type="GO" id="GO:0008270">
    <property type="term" value="F:zinc ion binding"/>
    <property type="evidence" value="ECO:0007669"/>
    <property type="project" value="UniProtKB-UniRule"/>
</dbReference>
<keyword evidence="1" id="KW-0479">Metal-binding</keyword>
<reference evidence="5" key="1">
    <citation type="submission" date="2025-08" db="UniProtKB">
        <authorList>
            <consortium name="RefSeq"/>
        </authorList>
    </citation>
    <scope>IDENTIFICATION</scope>
</reference>
<evidence type="ECO:0000256" key="2">
    <source>
        <dbReference type="SAM" id="MobiDB-lite"/>
    </source>
</evidence>
<dbReference type="Proteomes" id="UP000694867">
    <property type="component" value="Unplaced"/>
</dbReference>
<evidence type="ECO:0000256" key="1">
    <source>
        <dbReference type="PROSITE-ProRule" id="PRU00453"/>
    </source>
</evidence>
<name>A0AAJ6QRD0_9ACAR</name>
<feature type="region of interest" description="Disordered" evidence="2">
    <location>
        <begin position="173"/>
        <end position="282"/>
    </location>
</feature>
<dbReference type="PANTHER" id="PTHR15555">
    <property type="entry name" value="ZINC FINGER HIT DOMAIN CONTAINING PROTEIN 2 PROTEIN FON -RELATED"/>
    <property type="match status" value="1"/>
</dbReference>
<feature type="compositionally biased region" description="Polar residues" evidence="2">
    <location>
        <begin position="253"/>
        <end position="265"/>
    </location>
</feature>
<dbReference type="InterPro" id="IPR039646">
    <property type="entry name" value="ZNHIT2"/>
</dbReference>
<dbReference type="CDD" id="cd23024">
    <property type="entry name" value="zf-HIT_ZNHIT2-3"/>
    <property type="match status" value="1"/>
</dbReference>
<sequence length="502" mass="56750">MVRFSNAPRRLTTIESRRSNDTRTMICKFCDKSQSAAYVCPRCRAPYCSVACYKSSEHLQCSEMFYKKCAQEQLKANAPRNCDSEKVKRVLREHLQAKQEEDHLDSEFSARFSNIDITDANSVLEVLTAEERQTFSDLLASERISELIPAWKPWWFERKKLIEEMDVKNIKDSEKGYRPQRKIPRHRLGGRKVLSLDKSSSQRPPSTVESAIATTPDSRKPSVISQRIRSSDAVGENPKRTSIIDPRYKPRKTSPSLAGTTSSAQDAEMAEATPEPLASAPPASVEKILRLDDRIPRGTGSISPLLRARCANMLNLLSSFAFTARYYNGDLKDLAEEAGSTFCSICSLFDQVECHEVPVAICDVLSKPIVAANANRVSLIRDIRQLCTDRAFVRRALMEIGSLLKAFGNCLIDKSDVDAKTQKQRIHKFRYKVHFYIDWIDRSFAEFEQYSMPLVEMFLTENVLSEISGKGLIENKTSAPYHECAPAVELSKLRGPKNTVKK</sequence>
<dbReference type="PROSITE" id="PS51083">
    <property type="entry name" value="ZF_HIT"/>
    <property type="match status" value="1"/>
</dbReference>
<dbReference type="SUPFAM" id="SSF144232">
    <property type="entry name" value="HIT/MYND zinc finger-like"/>
    <property type="match status" value="1"/>
</dbReference>
<evidence type="ECO:0000313" key="5">
    <source>
        <dbReference type="RefSeq" id="XP_003741312.2"/>
    </source>
</evidence>
<keyword evidence="4" id="KW-1185">Reference proteome</keyword>
<dbReference type="InterPro" id="IPR007529">
    <property type="entry name" value="Znf_HIT"/>
</dbReference>
<evidence type="ECO:0000259" key="3">
    <source>
        <dbReference type="PROSITE" id="PS51083"/>
    </source>
</evidence>
<organism evidence="4 5">
    <name type="scientific">Galendromus occidentalis</name>
    <name type="common">western predatory mite</name>
    <dbReference type="NCBI Taxonomy" id="34638"/>
    <lineage>
        <taxon>Eukaryota</taxon>
        <taxon>Metazoa</taxon>
        <taxon>Ecdysozoa</taxon>
        <taxon>Arthropoda</taxon>
        <taxon>Chelicerata</taxon>
        <taxon>Arachnida</taxon>
        <taxon>Acari</taxon>
        <taxon>Parasitiformes</taxon>
        <taxon>Mesostigmata</taxon>
        <taxon>Gamasina</taxon>
        <taxon>Phytoseioidea</taxon>
        <taxon>Phytoseiidae</taxon>
        <taxon>Typhlodrominae</taxon>
        <taxon>Galendromus</taxon>
    </lineage>
</organism>
<keyword evidence="1" id="KW-0862">Zinc</keyword>
<keyword evidence="1" id="KW-0863">Zinc-finger</keyword>
<feature type="compositionally biased region" description="Basic residues" evidence="2">
    <location>
        <begin position="178"/>
        <end position="190"/>
    </location>
</feature>
<dbReference type="GeneID" id="100906299"/>
<dbReference type="Gene3D" id="3.30.60.190">
    <property type="match status" value="1"/>
</dbReference>
<feature type="compositionally biased region" description="Polar residues" evidence="2">
    <location>
        <begin position="197"/>
        <end position="216"/>
    </location>
</feature>
<protein>
    <submittedName>
        <fullName evidence="5">Uncharacterized protein LOC100906299</fullName>
    </submittedName>
</protein>
<proteinExistence type="predicted"/>
<dbReference type="Pfam" id="PF04438">
    <property type="entry name" value="zf-HIT"/>
    <property type="match status" value="1"/>
</dbReference>
<feature type="domain" description="HIT-type" evidence="3">
    <location>
        <begin position="27"/>
        <end position="61"/>
    </location>
</feature>
<dbReference type="RefSeq" id="XP_003741312.2">
    <property type="nucleotide sequence ID" value="XM_003741264.2"/>
</dbReference>
<dbReference type="KEGG" id="goe:100906299"/>
<dbReference type="PANTHER" id="PTHR15555:SF0">
    <property type="entry name" value="ZINC FINGER HIT DOMAIN-CONTAINING PROTEIN 2"/>
    <property type="match status" value="1"/>
</dbReference>
<accession>A0AAJ6QRD0</accession>
<gene>
    <name evidence="5" type="primary">LOC100906299</name>
</gene>